<evidence type="ECO:0000259" key="10">
    <source>
        <dbReference type="PROSITE" id="PS50850"/>
    </source>
</evidence>
<feature type="transmembrane region" description="Helical" evidence="9">
    <location>
        <begin position="98"/>
        <end position="116"/>
    </location>
</feature>
<dbReference type="Pfam" id="PF07690">
    <property type="entry name" value="MFS_1"/>
    <property type="match status" value="1"/>
</dbReference>
<feature type="compositionally biased region" description="Polar residues" evidence="8">
    <location>
        <begin position="1"/>
        <end position="14"/>
    </location>
</feature>
<evidence type="ECO:0000256" key="3">
    <source>
        <dbReference type="ARBA" id="ARBA00022448"/>
    </source>
</evidence>
<comment type="subcellular location">
    <subcellularLocation>
        <location evidence="1">Membrane</location>
        <topology evidence="1">Multi-pass membrane protein</topology>
    </subcellularLocation>
</comment>
<gene>
    <name evidence="11" type="ORF">CC86DRAFT_155303</name>
</gene>
<organism evidence="11 12">
    <name type="scientific">Ophiobolus disseminans</name>
    <dbReference type="NCBI Taxonomy" id="1469910"/>
    <lineage>
        <taxon>Eukaryota</taxon>
        <taxon>Fungi</taxon>
        <taxon>Dikarya</taxon>
        <taxon>Ascomycota</taxon>
        <taxon>Pezizomycotina</taxon>
        <taxon>Dothideomycetes</taxon>
        <taxon>Pleosporomycetidae</taxon>
        <taxon>Pleosporales</taxon>
        <taxon>Pleosporineae</taxon>
        <taxon>Phaeosphaeriaceae</taxon>
        <taxon>Ophiobolus</taxon>
    </lineage>
</organism>
<feature type="transmembrane region" description="Helical" evidence="9">
    <location>
        <begin position="390"/>
        <end position="408"/>
    </location>
</feature>
<dbReference type="PANTHER" id="PTHR23501:SF87">
    <property type="entry name" value="SIDEROPHORE IRON TRANSPORTER 2"/>
    <property type="match status" value="1"/>
</dbReference>
<evidence type="ECO:0000256" key="9">
    <source>
        <dbReference type="SAM" id="Phobius"/>
    </source>
</evidence>
<reference evidence="11" key="1">
    <citation type="journal article" date="2020" name="Stud. Mycol.">
        <title>101 Dothideomycetes genomes: a test case for predicting lifestyles and emergence of pathogens.</title>
        <authorList>
            <person name="Haridas S."/>
            <person name="Albert R."/>
            <person name="Binder M."/>
            <person name="Bloem J."/>
            <person name="Labutti K."/>
            <person name="Salamov A."/>
            <person name="Andreopoulos B."/>
            <person name="Baker S."/>
            <person name="Barry K."/>
            <person name="Bills G."/>
            <person name="Bluhm B."/>
            <person name="Cannon C."/>
            <person name="Castanera R."/>
            <person name="Culley D."/>
            <person name="Daum C."/>
            <person name="Ezra D."/>
            <person name="Gonzalez J."/>
            <person name="Henrissat B."/>
            <person name="Kuo A."/>
            <person name="Liang C."/>
            <person name="Lipzen A."/>
            <person name="Lutzoni F."/>
            <person name="Magnuson J."/>
            <person name="Mondo S."/>
            <person name="Nolan M."/>
            <person name="Ohm R."/>
            <person name="Pangilinan J."/>
            <person name="Park H.-J."/>
            <person name="Ramirez L."/>
            <person name="Alfaro M."/>
            <person name="Sun H."/>
            <person name="Tritt A."/>
            <person name="Yoshinaga Y."/>
            <person name="Zwiers L.-H."/>
            <person name="Turgeon B."/>
            <person name="Goodwin S."/>
            <person name="Spatafora J."/>
            <person name="Crous P."/>
            <person name="Grigoriev I."/>
        </authorList>
    </citation>
    <scope>NUCLEOTIDE SEQUENCE</scope>
    <source>
        <strain evidence="11">CBS 113818</strain>
    </source>
</reference>
<dbReference type="InterPro" id="IPR036259">
    <property type="entry name" value="MFS_trans_sf"/>
</dbReference>
<protein>
    <submittedName>
        <fullName evidence="11">MFS general substrate transporter</fullName>
    </submittedName>
</protein>
<evidence type="ECO:0000256" key="8">
    <source>
        <dbReference type="SAM" id="MobiDB-lite"/>
    </source>
</evidence>
<sequence>MRNSSRPDNGNPIQDGTLDTFGKDTEHDRDTSSDGHDTASQTSDKQAGVKRIEAISKSWTTTSLIIAYVALLLIANVTSLEIQVTSLLTPYATSAFKLHSLVSTIAVVQNIVSSVIKPPMGKIADVFGRLEAFSITIVLYTIGYIMQATSGNVRTFASAQIFWAAGFNGLQVLQQIFVADTSDLLNRALYSTIFDIPFLWTVWAGPEIGNKILATISWRWGYAVWAIILPLCFIPLFISLFMNQSRAKKLGYDLGKPFRGRGVIQILKNLWYDLDFFGLILLAAAISLILLPLTLAPGAKGKWRNASMIAMLVVGAIVLIIFPFWERSKKLAPRAFFPPELFKNRTVIVGSLIAFFYFMAFYMSVFPYFYSYLVIVQAKSVVAAGNITRVFSFSSTISSLVVSLLIKYTAHYKYYVSAGAAVYLMGMGLMLAYRNQDASTATLVGTQIAIGIGGGWLNVPVQLGVQASASHQQVAAATTVWLTILEVGGAVGAAISGAIWSTYIPQKLQLYLPPDVPYLPIYGSLLISGDYTLYPAGSPVRIAINRAYQETMRYLLIGALCAAAPILPLTFFLKNYKLDEMEQPVEGLVIGSADGPKKKRGLMFWKR</sequence>
<feature type="domain" description="Major facilitator superfamily (MFS) profile" evidence="10">
    <location>
        <begin position="62"/>
        <end position="576"/>
    </location>
</feature>
<feature type="transmembrane region" description="Helical" evidence="9">
    <location>
        <begin position="59"/>
        <end position="78"/>
    </location>
</feature>
<evidence type="ECO:0000256" key="1">
    <source>
        <dbReference type="ARBA" id="ARBA00004141"/>
    </source>
</evidence>
<evidence type="ECO:0000256" key="2">
    <source>
        <dbReference type="ARBA" id="ARBA00008335"/>
    </source>
</evidence>
<evidence type="ECO:0000313" key="12">
    <source>
        <dbReference type="Proteomes" id="UP000799424"/>
    </source>
</evidence>
<dbReference type="InterPro" id="IPR020846">
    <property type="entry name" value="MFS_dom"/>
</dbReference>
<dbReference type="FunFam" id="1.20.1250.20:FF:000197">
    <property type="entry name" value="Siderophore iron transporter 1"/>
    <property type="match status" value="1"/>
</dbReference>
<feature type="region of interest" description="Disordered" evidence="8">
    <location>
        <begin position="1"/>
        <end position="45"/>
    </location>
</feature>
<evidence type="ECO:0000256" key="6">
    <source>
        <dbReference type="ARBA" id="ARBA00023065"/>
    </source>
</evidence>
<keyword evidence="6" id="KW-0406">Ion transport</keyword>
<dbReference type="PROSITE" id="PS50850">
    <property type="entry name" value="MFS"/>
    <property type="match status" value="1"/>
</dbReference>
<feature type="transmembrane region" description="Helical" evidence="9">
    <location>
        <begin position="308"/>
        <end position="325"/>
    </location>
</feature>
<feature type="transmembrane region" description="Helical" evidence="9">
    <location>
        <begin position="128"/>
        <end position="146"/>
    </location>
</feature>
<accession>A0A6A6ZDB0</accession>
<keyword evidence="4 9" id="KW-0812">Transmembrane</keyword>
<keyword evidence="7 9" id="KW-0472">Membrane</keyword>
<dbReference type="InterPro" id="IPR011701">
    <property type="entry name" value="MFS"/>
</dbReference>
<dbReference type="Proteomes" id="UP000799424">
    <property type="component" value="Unassembled WGS sequence"/>
</dbReference>
<dbReference type="SUPFAM" id="SSF103473">
    <property type="entry name" value="MFS general substrate transporter"/>
    <property type="match status" value="2"/>
</dbReference>
<keyword evidence="5 9" id="KW-1133">Transmembrane helix</keyword>
<feature type="transmembrane region" description="Helical" evidence="9">
    <location>
        <begin position="516"/>
        <end position="534"/>
    </location>
</feature>
<feature type="transmembrane region" description="Helical" evidence="9">
    <location>
        <begin position="414"/>
        <end position="433"/>
    </location>
</feature>
<evidence type="ECO:0000313" key="11">
    <source>
        <dbReference type="EMBL" id="KAF2818673.1"/>
    </source>
</evidence>
<dbReference type="EMBL" id="MU006250">
    <property type="protein sequence ID" value="KAF2818673.1"/>
    <property type="molecule type" value="Genomic_DNA"/>
</dbReference>
<feature type="transmembrane region" description="Helical" evidence="9">
    <location>
        <begin position="345"/>
        <end position="370"/>
    </location>
</feature>
<feature type="transmembrane region" description="Helical" evidence="9">
    <location>
        <begin position="276"/>
        <end position="296"/>
    </location>
</feature>
<keyword evidence="12" id="KW-1185">Reference proteome</keyword>
<evidence type="ECO:0000256" key="7">
    <source>
        <dbReference type="ARBA" id="ARBA00023136"/>
    </source>
</evidence>
<dbReference type="GO" id="GO:0005886">
    <property type="term" value="C:plasma membrane"/>
    <property type="evidence" value="ECO:0007669"/>
    <property type="project" value="TreeGrafter"/>
</dbReference>
<dbReference type="PANTHER" id="PTHR23501">
    <property type="entry name" value="MAJOR FACILITATOR SUPERFAMILY"/>
    <property type="match status" value="1"/>
</dbReference>
<dbReference type="OrthoDB" id="2241241at2759"/>
<feature type="transmembrane region" description="Helical" evidence="9">
    <location>
        <begin position="440"/>
        <end position="459"/>
    </location>
</feature>
<feature type="transmembrane region" description="Helical" evidence="9">
    <location>
        <begin position="479"/>
        <end position="504"/>
    </location>
</feature>
<proteinExistence type="inferred from homology"/>
<dbReference type="AlphaFoldDB" id="A0A6A6ZDB0"/>
<comment type="similarity">
    <text evidence="2">Belongs to the major facilitator superfamily.</text>
</comment>
<evidence type="ECO:0000256" key="4">
    <source>
        <dbReference type="ARBA" id="ARBA00022692"/>
    </source>
</evidence>
<feature type="compositionally biased region" description="Basic and acidic residues" evidence="8">
    <location>
        <begin position="21"/>
        <end position="37"/>
    </location>
</feature>
<dbReference type="GO" id="GO:0015343">
    <property type="term" value="F:siderophore-iron transmembrane transporter activity"/>
    <property type="evidence" value="ECO:0007669"/>
    <property type="project" value="TreeGrafter"/>
</dbReference>
<name>A0A6A6ZDB0_9PLEO</name>
<feature type="transmembrane region" description="Helical" evidence="9">
    <location>
        <begin position="220"/>
        <end position="242"/>
    </location>
</feature>
<dbReference type="Gene3D" id="1.20.1250.20">
    <property type="entry name" value="MFS general substrate transporter like domains"/>
    <property type="match status" value="2"/>
</dbReference>
<feature type="transmembrane region" description="Helical" evidence="9">
    <location>
        <begin position="554"/>
        <end position="573"/>
    </location>
</feature>
<keyword evidence="3" id="KW-0813">Transport</keyword>
<evidence type="ECO:0000256" key="5">
    <source>
        <dbReference type="ARBA" id="ARBA00022989"/>
    </source>
</evidence>